<dbReference type="Gene3D" id="1.20.1740.10">
    <property type="entry name" value="Amino acid/polyamine transporter I"/>
    <property type="match status" value="1"/>
</dbReference>
<protein>
    <submittedName>
        <fullName evidence="7">Choline transport protein</fullName>
    </submittedName>
</protein>
<keyword evidence="5 6" id="KW-0472">Membrane</keyword>
<comment type="subcellular location">
    <subcellularLocation>
        <location evidence="1">Membrane</location>
        <topology evidence="1">Multi-pass membrane protein</topology>
    </subcellularLocation>
</comment>
<dbReference type="PIRSF" id="PIRSF006060">
    <property type="entry name" value="AA_transporter"/>
    <property type="match status" value="1"/>
</dbReference>
<feature type="transmembrane region" description="Helical" evidence="6">
    <location>
        <begin position="291"/>
        <end position="322"/>
    </location>
</feature>
<dbReference type="GeneID" id="43599559"/>
<evidence type="ECO:0000256" key="2">
    <source>
        <dbReference type="ARBA" id="ARBA00022448"/>
    </source>
</evidence>
<feature type="transmembrane region" description="Helical" evidence="6">
    <location>
        <begin position="176"/>
        <end position="197"/>
    </location>
</feature>
<proteinExistence type="predicted"/>
<dbReference type="GO" id="GO:0016020">
    <property type="term" value="C:membrane"/>
    <property type="evidence" value="ECO:0007669"/>
    <property type="project" value="UniProtKB-SubCell"/>
</dbReference>
<feature type="transmembrane region" description="Helical" evidence="6">
    <location>
        <begin position="209"/>
        <end position="228"/>
    </location>
</feature>
<dbReference type="OrthoDB" id="3257095at2759"/>
<evidence type="ECO:0000256" key="1">
    <source>
        <dbReference type="ARBA" id="ARBA00004141"/>
    </source>
</evidence>
<feature type="transmembrane region" description="Helical" evidence="6">
    <location>
        <begin position="418"/>
        <end position="436"/>
    </location>
</feature>
<keyword evidence="4 6" id="KW-1133">Transmembrane helix</keyword>
<keyword evidence="3 6" id="KW-0812">Transmembrane</keyword>
<reference evidence="7 8" key="1">
    <citation type="journal article" date="2018" name="IMA Fungus">
        <title>IMA Genome-F 9: Draft genome sequence of Annulohypoxylon stygium, Aspergillus mulundensis, Berkeleyomyces basicola (syn. Thielaviopsis basicola), Ceratocystis smalleyi, two Cercospora beticola strains, Coleophoma cylindrospora, Fusarium fracticaudum, Phialophora cf. hyalina, and Morchella septimelata.</title>
        <authorList>
            <person name="Wingfield B.D."/>
            <person name="Bills G.F."/>
            <person name="Dong Y."/>
            <person name="Huang W."/>
            <person name="Nel W.J."/>
            <person name="Swalarsk-Parry B.S."/>
            <person name="Vaghefi N."/>
            <person name="Wilken P.M."/>
            <person name="An Z."/>
            <person name="de Beer Z.W."/>
            <person name="De Vos L."/>
            <person name="Chen L."/>
            <person name="Duong T.A."/>
            <person name="Gao Y."/>
            <person name="Hammerbacher A."/>
            <person name="Kikkert J.R."/>
            <person name="Li Y."/>
            <person name="Li H."/>
            <person name="Li K."/>
            <person name="Li Q."/>
            <person name="Liu X."/>
            <person name="Ma X."/>
            <person name="Naidoo K."/>
            <person name="Pethybridge S.J."/>
            <person name="Sun J."/>
            <person name="Steenkamp E.T."/>
            <person name="van der Nest M.A."/>
            <person name="van Wyk S."/>
            <person name="Wingfield M.J."/>
            <person name="Xiong C."/>
            <person name="Yue Q."/>
            <person name="Zhang X."/>
        </authorList>
    </citation>
    <scope>NUCLEOTIDE SEQUENCE [LARGE SCALE GENOMIC DNA]</scope>
    <source>
        <strain evidence="7 8">BP 5553</strain>
    </source>
</reference>
<feature type="transmembrane region" description="Helical" evidence="6">
    <location>
        <begin position="334"/>
        <end position="357"/>
    </location>
</feature>
<evidence type="ECO:0000313" key="8">
    <source>
        <dbReference type="Proteomes" id="UP000254866"/>
    </source>
</evidence>
<gene>
    <name evidence="7" type="ORF">BP5553_06710</name>
</gene>
<feature type="transmembrane region" description="Helical" evidence="6">
    <location>
        <begin position="248"/>
        <end position="270"/>
    </location>
</feature>
<evidence type="ECO:0000256" key="3">
    <source>
        <dbReference type="ARBA" id="ARBA00022692"/>
    </source>
</evidence>
<feature type="transmembrane region" description="Helical" evidence="6">
    <location>
        <begin position="83"/>
        <end position="102"/>
    </location>
</feature>
<dbReference type="GO" id="GO:0022857">
    <property type="term" value="F:transmembrane transporter activity"/>
    <property type="evidence" value="ECO:0007669"/>
    <property type="project" value="InterPro"/>
</dbReference>
<dbReference type="EMBL" id="NPIC01000005">
    <property type="protein sequence ID" value="RDL36098.1"/>
    <property type="molecule type" value="Genomic_DNA"/>
</dbReference>
<feature type="transmembrane region" description="Helical" evidence="6">
    <location>
        <begin position="133"/>
        <end position="156"/>
    </location>
</feature>
<sequence>MEPSPFEMKDLKRDPSALEIGSDISDQHRSVIDRDNETLARLGKKQVLKRNFGLVSMLAFGCTVMITWEGILLLFVIGFTNGGYAGSIYGFIFVWIGTLAVFSTMGELASMAPTSGGQYHWVSMLAPPSTQKFASYIIGWVTVVGWQAAVASGGFLSASLIQGLVGLNDASYVPKPWQGVLLFYAALFFAVFINTVVSRALPKVESLILVLHVLGFFAILIPLVYMAPHGSAKDVFTVMMNGGGFPTQGLSFMVGLVGPIFCLLGADSAVHMSEEIQNAAAVVPNAMVMSIALNGVLGLSMLIAALFCLGDVETVLAAPYAFMAIFKQAVGSDAGATAMSALVTVLMICALISFVATGSRMTWSFARDRGLPGWYYISKVDSKTSIPVVAIALTTTISCLLALIILGSSVAFNDVVSLTINGLYTSYLVGNSLLLYRRVTGGIKPYESVSEGLTNVPGVGKLTWGPWRIREPFGTIINALGCCFMIIILFFSFWPTVMDPSIQLMNMSSLMMGATIIFAIIYYFVWARKTYTGPVIEIS</sequence>
<evidence type="ECO:0000256" key="4">
    <source>
        <dbReference type="ARBA" id="ARBA00022989"/>
    </source>
</evidence>
<feature type="transmembrane region" description="Helical" evidence="6">
    <location>
        <begin position="388"/>
        <end position="412"/>
    </location>
</feature>
<dbReference type="PANTHER" id="PTHR45649">
    <property type="entry name" value="AMINO-ACID PERMEASE BAT1"/>
    <property type="match status" value="1"/>
</dbReference>
<feature type="transmembrane region" description="Helical" evidence="6">
    <location>
        <begin position="476"/>
        <end position="495"/>
    </location>
</feature>
<comment type="caution">
    <text evidence="7">The sequence shown here is derived from an EMBL/GenBank/DDBJ whole genome shotgun (WGS) entry which is preliminary data.</text>
</comment>
<feature type="transmembrane region" description="Helical" evidence="6">
    <location>
        <begin position="507"/>
        <end position="526"/>
    </location>
</feature>
<keyword evidence="2" id="KW-0813">Transport</keyword>
<dbReference type="PANTHER" id="PTHR45649:SF1">
    <property type="entry name" value="TRANSPORTER, PUTATIVE (EUROFUNG)-RELATED"/>
    <property type="match status" value="1"/>
</dbReference>
<dbReference type="InterPro" id="IPR002293">
    <property type="entry name" value="AA/rel_permease1"/>
</dbReference>
<dbReference type="RefSeq" id="XP_031868754.1">
    <property type="nucleotide sequence ID" value="XM_032015333.1"/>
</dbReference>
<feature type="transmembrane region" description="Helical" evidence="6">
    <location>
        <begin position="52"/>
        <end position="77"/>
    </location>
</feature>
<evidence type="ECO:0000256" key="6">
    <source>
        <dbReference type="SAM" id="Phobius"/>
    </source>
</evidence>
<organism evidence="7 8">
    <name type="scientific">Venustampulla echinocandica</name>
    <dbReference type="NCBI Taxonomy" id="2656787"/>
    <lineage>
        <taxon>Eukaryota</taxon>
        <taxon>Fungi</taxon>
        <taxon>Dikarya</taxon>
        <taxon>Ascomycota</taxon>
        <taxon>Pezizomycotina</taxon>
        <taxon>Leotiomycetes</taxon>
        <taxon>Helotiales</taxon>
        <taxon>Pleuroascaceae</taxon>
        <taxon>Venustampulla</taxon>
    </lineage>
</organism>
<accession>A0A370TKP5</accession>
<dbReference type="STRING" id="2656787.A0A370TKP5"/>
<dbReference type="Pfam" id="PF13520">
    <property type="entry name" value="AA_permease_2"/>
    <property type="match status" value="1"/>
</dbReference>
<name>A0A370TKP5_9HELO</name>
<dbReference type="AlphaFoldDB" id="A0A370TKP5"/>
<dbReference type="Proteomes" id="UP000254866">
    <property type="component" value="Unassembled WGS sequence"/>
</dbReference>
<keyword evidence="8" id="KW-1185">Reference proteome</keyword>
<evidence type="ECO:0000256" key="5">
    <source>
        <dbReference type="ARBA" id="ARBA00023136"/>
    </source>
</evidence>
<evidence type="ECO:0000313" key="7">
    <source>
        <dbReference type="EMBL" id="RDL36098.1"/>
    </source>
</evidence>